<reference evidence="9" key="1">
    <citation type="journal article" date="2019" name="Int. J. Syst. Evol. Microbiol.">
        <title>The Global Catalogue of Microorganisms (GCM) 10K type strain sequencing project: providing services to taxonomists for standard genome sequencing and annotation.</title>
        <authorList>
            <consortium name="The Broad Institute Genomics Platform"/>
            <consortium name="The Broad Institute Genome Sequencing Center for Infectious Disease"/>
            <person name="Wu L."/>
            <person name="Ma J."/>
        </authorList>
    </citation>
    <scope>NUCLEOTIDE SEQUENCE [LARGE SCALE GENOMIC DNA]</scope>
    <source>
        <strain evidence="9">KCTC 52490</strain>
    </source>
</reference>
<keyword evidence="6" id="KW-0175">Coiled coil</keyword>
<dbReference type="PRINTS" id="PR00507">
    <property type="entry name" value="N12N6MTFRASE"/>
</dbReference>
<keyword evidence="4" id="KW-0949">S-adenosyl-L-methionine</keyword>
<dbReference type="Gene3D" id="3.40.50.150">
    <property type="entry name" value="Vaccinia Virus protein VP39"/>
    <property type="match status" value="1"/>
</dbReference>
<evidence type="ECO:0000256" key="2">
    <source>
        <dbReference type="ARBA" id="ARBA00022603"/>
    </source>
</evidence>
<dbReference type="PANTHER" id="PTHR33841:SF1">
    <property type="entry name" value="DNA METHYLTRANSFERASE A"/>
    <property type="match status" value="1"/>
</dbReference>
<sequence length="1185" mass="134575">MNTNALKKFATAARRKLITQVTAKLSYVLGSDSPALREQADALRQLRDELTRTPKNDLIERVAYTWFNRFVALRFLDANDYQPTGIRAVSPSDGFTTPQLLDEAKNGQIDESLPVDTRRVMDLLDGRLPSRDPQNEVYQLLLIATCNALNSALPFLFEPLADYTELLMPDDLLSPQSVLGDIREGMTIEDCQHVEVIGWLYQFYISERKDAVFAAKSKVKAEDIPAATQLFTPRWVVEYMVQNTVGKLWLRNHPSSSLREKMPYYLESPSETTDAFLPIARPQDISLLDPAAGSGHILVYGFELLVHIYEEEGYSRTEIPALILQHNLTGFDIDERAAQLAAFALSMKARQYDRRFLKRGTLPRVVSLHKLTHTNEADWRSLLNEVGCQFLDTLVRDLTSMTQADNLGALIRPETPLDSLQTAADVLTTYARQSTDLFRKPLAEDLVLSLQHLALLAQKHTCVAANPPYMGGGAMNGSLSTFVKSRYPDSKADLMACFMESALSQCQENGYVGMINQHSWMFLSSYEGLRKKLIDGILIDTLLHLGPRTFPEIGGEVVQNVAFTLQNQTYNEPPAGHYVRLVDFKNTFEKAAGITNTVLTHYIQQNNFKKIPGEPIAYWLSKEAVRLFSGQKVGDVMKPSVGMFTTNNELFLRFWFEISFNRVGFGFISKQDAFNSSFEWFPYMKGGGYKKWYGNISTVIHYKDKGAVLRDLVNNKYPYLKGNTDFVLKESNPYFSSGITWSDVSTNDFSCRYLPHGFMYDVKGTSAFPSQNIFNKVFTFLNSKVASTFLYALNPTMSYQIGNIRALPFDFERRDENTSKIDEFSRNNIQIAKCDWDARETSWDFETSELLRHRTDGLLANAVQAYEVHWQGRFMQLHQNEEALNRIFIDLYGLQDELTPEVDPTDITILGQEAKPDSVGKLTFDRKELMAQFVSYAVGCMFGRYSLDKTGLILASQGQTLADYEQLIADATPGLAPHAPDSFRPDADNIIPVLDEDWFSDDIVARFKAFLRASFGDGDYNQNLAFVEDSLGIDLRKWFTKYFYDDHIRRYRRRPIYWLFQSPKGSFRALIYLHRYAPDTVARLLNGYLREYQEKLRNQRQQQLSTSLSATATAGEKTRAQKEADRLERVLVELAQYERDIIYPLATEPITMDLDDGVLVNYNRFGAALAPAKGLTGKAGGSEDE</sequence>
<name>A0ABW6AP19_9BACT</name>
<dbReference type="NCBIfam" id="NF033452">
    <property type="entry name" value="BREX_1_MTaseX"/>
    <property type="match status" value="1"/>
</dbReference>
<dbReference type="Pfam" id="PF07669">
    <property type="entry name" value="Eco57I"/>
    <property type="match status" value="1"/>
</dbReference>
<dbReference type="InterPro" id="IPR011639">
    <property type="entry name" value="MethylTrfase_TaqI-like_dom"/>
</dbReference>
<evidence type="ECO:0000256" key="1">
    <source>
        <dbReference type="ARBA" id="ARBA00011900"/>
    </source>
</evidence>
<dbReference type="EMBL" id="JBHUOM010000022">
    <property type="protein sequence ID" value="MFD2936148.1"/>
    <property type="molecule type" value="Genomic_DNA"/>
</dbReference>
<evidence type="ECO:0000256" key="4">
    <source>
        <dbReference type="ARBA" id="ARBA00022691"/>
    </source>
</evidence>
<dbReference type="SUPFAM" id="SSF53335">
    <property type="entry name" value="S-adenosyl-L-methionine-dependent methyltransferases"/>
    <property type="match status" value="1"/>
</dbReference>
<organism evidence="8 9">
    <name type="scientific">Spirosoma flavum</name>
    <dbReference type="NCBI Taxonomy" id="2048557"/>
    <lineage>
        <taxon>Bacteria</taxon>
        <taxon>Pseudomonadati</taxon>
        <taxon>Bacteroidota</taxon>
        <taxon>Cytophagia</taxon>
        <taxon>Cytophagales</taxon>
        <taxon>Cytophagaceae</taxon>
        <taxon>Spirosoma</taxon>
    </lineage>
</organism>
<evidence type="ECO:0000256" key="5">
    <source>
        <dbReference type="ARBA" id="ARBA00047942"/>
    </source>
</evidence>
<evidence type="ECO:0000256" key="3">
    <source>
        <dbReference type="ARBA" id="ARBA00022679"/>
    </source>
</evidence>
<keyword evidence="3 8" id="KW-0808">Transferase</keyword>
<dbReference type="Proteomes" id="UP001597512">
    <property type="component" value="Unassembled WGS sequence"/>
</dbReference>
<dbReference type="InterPro" id="IPR047939">
    <property type="entry name" value="BREX_1_PglX"/>
</dbReference>
<protein>
    <recommendedName>
        <fullName evidence="1">site-specific DNA-methyltransferase (adenine-specific)</fullName>
        <ecNumber evidence="1">2.1.1.72</ecNumber>
    </recommendedName>
</protein>
<dbReference type="PANTHER" id="PTHR33841">
    <property type="entry name" value="DNA METHYLTRANSFERASE YEEA-RELATED"/>
    <property type="match status" value="1"/>
</dbReference>
<dbReference type="EC" id="2.1.1.72" evidence="1"/>
<evidence type="ECO:0000259" key="7">
    <source>
        <dbReference type="Pfam" id="PF07669"/>
    </source>
</evidence>
<dbReference type="RefSeq" id="WP_381504695.1">
    <property type="nucleotide sequence ID" value="NZ_JBHUOM010000022.1"/>
</dbReference>
<dbReference type="GO" id="GO:0032259">
    <property type="term" value="P:methylation"/>
    <property type="evidence" value="ECO:0007669"/>
    <property type="project" value="UniProtKB-KW"/>
</dbReference>
<keyword evidence="2 8" id="KW-0489">Methyltransferase</keyword>
<evidence type="ECO:0000313" key="9">
    <source>
        <dbReference type="Proteomes" id="UP001597512"/>
    </source>
</evidence>
<accession>A0ABW6AP19</accession>
<dbReference type="GO" id="GO:0009007">
    <property type="term" value="F:site-specific DNA-methyltransferase (adenine-specific) activity"/>
    <property type="evidence" value="ECO:0007669"/>
    <property type="project" value="UniProtKB-EC"/>
</dbReference>
<feature type="coiled-coil region" evidence="6">
    <location>
        <begin position="1082"/>
        <end position="1140"/>
    </location>
</feature>
<gene>
    <name evidence="8" type="primary">pglX</name>
    <name evidence="8" type="ORF">ACFS25_20360</name>
</gene>
<evidence type="ECO:0000313" key="8">
    <source>
        <dbReference type="EMBL" id="MFD2936148.1"/>
    </source>
</evidence>
<proteinExistence type="predicted"/>
<comment type="catalytic activity">
    <reaction evidence="5">
        <text>a 2'-deoxyadenosine in DNA + S-adenosyl-L-methionine = an N(6)-methyl-2'-deoxyadenosine in DNA + S-adenosyl-L-homocysteine + H(+)</text>
        <dbReference type="Rhea" id="RHEA:15197"/>
        <dbReference type="Rhea" id="RHEA-COMP:12418"/>
        <dbReference type="Rhea" id="RHEA-COMP:12419"/>
        <dbReference type="ChEBI" id="CHEBI:15378"/>
        <dbReference type="ChEBI" id="CHEBI:57856"/>
        <dbReference type="ChEBI" id="CHEBI:59789"/>
        <dbReference type="ChEBI" id="CHEBI:90615"/>
        <dbReference type="ChEBI" id="CHEBI:90616"/>
        <dbReference type="EC" id="2.1.1.72"/>
    </reaction>
</comment>
<evidence type="ECO:0000256" key="6">
    <source>
        <dbReference type="SAM" id="Coils"/>
    </source>
</evidence>
<feature type="domain" description="Type II methyltransferase M.TaqI-like" evidence="7">
    <location>
        <begin position="326"/>
        <end position="545"/>
    </location>
</feature>
<dbReference type="InterPro" id="IPR050953">
    <property type="entry name" value="N4_N6_ade-DNA_methylase"/>
</dbReference>
<dbReference type="InterPro" id="IPR029063">
    <property type="entry name" value="SAM-dependent_MTases_sf"/>
</dbReference>
<keyword evidence="9" id="KW-1185">Reference proteome</keyword>
<comment type="caution">
    <text evidence="8">The sequence shown here is derived from an EMBL/GenBank/DDBJ whole genome shotgun (WGS) entry which is preliminary data.</text>
</comment>